<evidence type="ECO:0008006" key="3">
    <source>
        <dbReference type="Google" id="ProtNLM"/>
    </source>
</evidence>
<sequence>MKNRNYTRLVLSILIIISLVFTVGCNKIVDNDVVAYISQNSGSKHESTFKELGLGILFDFNLKIPRAEERWVELWVEGYNRGNIVEPPLTKLSYGLKPEKIAEGQMGFGIINSNSDKPLLFLYSEGIRIAPHSVDSDIFVKSSVSSWDYAISSGTFSLESEQEKVLAVYRQNEGQMRMGYNYEDADAIDEMIRDNDTVLLLKIRVDDKMK</sequence>
<comment type="caution">
    <text evidence="1">The sequence shown here is derived from an EMBL/GenBank/DDBJ whole genome shotgun (WGS) entry which is preliminary data.</text>
</comment>
<evidence type="ECO:0000313" key="2">
    <source>
        <dbReference type="Proteomes" id="UP000295504"/>
    </source>
</evidence>
<dbReference type="RefSeq" id="WP_132849652.1">
    <property type="nucleotide sequence ID" value="NZ_CP058648.1"/>
</dbReference>
<dbReference type="PROSITE" id="PS51257">
    <property type="entry name" value="PROKAR_LIPOPROTEIN"/>
    <property type="match status" value="1"/>
</dbReference>
<protein>
    <recommendedName>
        <fullName evidence="3">Lipoprotein</fullName>
    </recommendedName>
</protein>
<proteinExistence type="predicted"/>
<dbReference type="Proteomes" id="UP000295504">
    <property type="component" value="Unassembled WGS sequence"/>
</dbReference>
<evidence type="ECO:0000313" key="1">
    <source>
        <dbReference type="EMBL" id="TCP95716.1"/>
    </source>
</evidence>
<reference evidence="1 2" key="1">
    <citation type="submission" date="2019-03" db="EMBL/GenBank/DDBJ databases">
        <title>Genomic Encyclopedia of Type Strains, Phase IV (KMG-IV): sequencing the most valuable type-strain genomes for metagenomic binning, comparative biology and taxonomic classification.</title>
        <authorList>
            <person name="Goeker M."/>
        </authorList>
    </citation>
    <scope>NUCLEOTIDE SEQUENCE [LARGE SCALE GENOMIC DNA]</scope>
    <source>
        <strain evidence="1 2">DSM 100013</strain>
    </source>
</reference>
<organism evidence="1 2">
    <name type="scientific">Serpentinicella alkaliphila</name>
    <dbReference type="NCBI Taxonomy" id="1734049"/>
    <lineage>
        <taxon>Bacteria</taxon>
        <taxon>Bacillati</taxon>
        <taxon>Bacillota</taxon>
        <taxon>Clostridia</taxon>
        <taxon>Peptostreptococcales</taxon>
        <taxon>Natronincolaceae</taxon>
        <taxon>Serpentinicella</taxon>
    </lineage>
</organism>
<accession>A0A4R2T3A7</accession>
<keyword evidence="2" id="KW-1185">Reference proteome</keyword>
<dbReference type="AlphaFoldDB" id="A0A4R2T3A7"/>
<name>A0A4R2T3A7_9FIRM</name>
<dbReference type="OrthoDB" id="2716638at2"/>
<gene>
    <name evidence="1" type="ORF">EDD79_105712</name>
</gene>
<dbReference type="EMBL" id="SLYC01000057">
    <property type="protein sequence ID" value="TCP95716.1"/>
    <property type="molecule type" value="Genomic_DNA"/>
</dbReference>